<dbReference type="InterPro" id="IPR011010">
    <property type="entry name" value="DNA_brk_join_enz"/>
</dbReference>
<evidence type="ECO:0008006" key="2">
    <source>
        <dbReference type="Google" id="ProtNLM"/>
    </source>
</evidence>
<reference evidence="1" key="1">
    <citation type="journal article" date="2014" name="Front. Microbiol.">
        <title>High frequency of phylogenetically diverse reductive dehalogenase-homologous genes in deep subseafloor sedimentary metagenomes.</title>
        <authorList>
            <person name="Kawai M."/>
            <person name="Futagami T."/>
            <person name="Toyoda A."/>
            <person name="Takaki Y."/>
            <person name="Nishi S."/>
            <person name="Hori S."/>
            <person name="Arai W."/>
            <person name="Tsubouchi T."/>
            <person name="Morono Y."/>
            <person name="Uchiyama I."/>
            <person name="Ito T."/>
            <person name="Fujiyama A."/>
            <person name="Inagaki F."/>
            <person name="Takami H."/>
        </authorList>
    </citation>
    <scope>NUCLEOTIDE SEQUENCE</scope>
    <source>
        <strain evidence="1">Expedition CK06-06</strain>
    </source>
</reference>
<protein>
    <recommendedName>
        <fullName evidence="2">Tyr recombinase domain-containing protein</fullName>
    </recommendedName>
</protein>
<evidence type="ECO:0000313" key="1">
    <source>
        <dbReference type="EMBL" id="GAG06835.1"/>
    </source>
</evidence>
<proteinExistence type="predicted"/>
<dbReference type="GO" id="GO:0003677">
    <property type="term" value="F:DNA binding"/>
    <property type="evidence" value="ECO:0007669"/>
    <property type="project" value="InterPro"/>
</dbReference>
<dbReference type="EMBL" id="BARS01029643">
    <property type="protein sequence ID" value="GAG06835.1"/>
    <property type="molecule type" value="Genomic_DNA"/>
</dbReference>
<dbReference type="AlphaFoldDB" id="X0UMD1"/>
<gene>
    <name evidence="1" type="ORF">S01H1_46299</name>
</gene>
<dbReference type="SUPFAM" id="SSF56349">
    <property type="entry name" value="DNA breaking-rejoining enzymes"/>
    <property type="match status" value="1"/>
</dbReference>
<accession>X0UMD1</accession>
<feature type="non-terminal residue" evidence="1">
    <location>
        <position position="76"/>
    </location>
</feature>
<organism evidence="1">
    <name type="scientific">marine sediment metagenome</name>
    <dbReference type="NCBI Taxonomy" id="412755"/>
    <lineage>
        <taxon>unclassified sequences</taxon>
        <taxon>metagenomes</taxon>
        <taxon>ecological metagenomes</taxon>
    </lineage>
</organism>
<sequence length="76" mass="8296">MKQLVNFACDRGFVAANPLKKLRIKGPRPAQQPNSTLEQVHRIIAAGGVYADIYELLAFTGLRISEVRWLAGAASS</sequence>
<comment type="caution">
    <text evidence="1">The sequence shown here is derived from an EMBL/GenBank/DDBJ whole genome shotgun (WGS) entry which is preliminary data.</text>
</comment>
<name>X0UMD1_9ZZZZ</name>